<dbReference type="InterPro" id="IPR033192">
    <property type="entry name" value="ODAD3"/>
</dbReference>
<feature type="compositionally biased region" description="Basic and acidic residues" evidence="2">
    <location>
        <begin position="787"/>
        <end position="797"/>
    </location>
</feature>
<organism evidence="3 4">
    <name type="scientific">Besnoitia besnoiti</name>
    <name type="common">Apicomplexan protozoan</name>
    <dbReference type="NCBI Taxonomy" id="94643"/>
    <lineage>
        <taxon>Eukaryota</taxon>
        <taxon>Sar</taxon>
        <taxon>Alveolata</taxon>
        <taxon>Apicomplexa</taxon>
        <taxon>Conoidasida</taxon>
        <taxon>Coccidia</taxon>
        <taxon>Eucoccidiorida</taxon>
        <taxon>Eimeriorina</taxon>
        <taxon>Sarcocystidae</taxon>
        <taxon>Besnoitia</taxon>
    </lineage>
</organism>
<dbReference type="Proteomes" id="UP000224006">
    <property type="component" value="Chromosome XIII"/>
</dbReference>
<dbReference type="GO" id="GO:0097542">
    <property type="term" value="C:ciliary tip"/>
    <property type="evidence" value="ECO:0007669"/>
    <property type="project" value="TreeGrafter"/>
</dbReference>
<name>A0A2A9M6J7_BESBE</name>
<comment type="caution">
    <text evidence="3">The sequence shown here is derived from an EMBL/GenBank/DDBJ whole genome shotgun (WGS) entry which is preliminary data.</text>
</comment>
<dbReference type="AlphaFoldDB" id="A0A2A9M6J7"/>
<dbReference type="GO" id="GO:0036158">
    <property type="term" value="P:outer dynein arm assembly"/>
    <property type="evidence" value="ECO:0007669"/>
    <property type="project" value="InterPro"/>
</dbReference>
<dbReference type="GeneID" id="40308183"/>
<keyword evidence="1" id="KW-0175">Coiled coil</keyword>
<dbReference type="EMBL" id="NWUJ01000016">
    <property type="protein sequence ID" value="PFH31257.1"/>
    <property type="molecule type" value="Genomic_DNA"/>
</dbReference>
<proteinExistence type="predicted"/>
<keyword evidence="4" id="KW-1185">Reference proteome</keyword>
<dbReference type="PANTHER" id="PTHR46518">
    <property type="entry name" value="COILED-COIL DOMAIN-CONTAINING PROTEIN 151"/>
    <property type="match status" value="1"/>
</dbReference>
<feature type="compositionally biased region" description="Basic and acidic residues" evidence="2">
    <location>
        <begin position="718"/>
        <end position="748"/>
    </location>
</feature>
<feature type="compositionally biased region" description="Polar residues" evidence="2">
    <location>
        <begin position="1003"/>
        <end position="1012"/>
    </location>
</feature>
<feature type="coiled-coil region" evidence="1">
    <location>
        <begin position="29"/>
        <end position="197"/>
    </location>
</feature>
<accession>A0A2A9M6J7</accession>
<sequence length="1125" mass="122521">MPPALSLEEQYEDLLKRFQIMDSERKTTYEAAQQAIKYNQSLMKQLKEENVQIRNQLKELKKNKILTAPEHFQRKVDELSRLRLQLDQMRNHNVRQRRTLASLQDKLRELEITAERPNTEASPELRRIRVIENRLDQAMIKLNEAQSIRSTYEQIVKRLKDERLGLDQHLAQLEKNLKEKENEYEELLALSHDATHARELAQASKWIRSGHFYRVFPGRIAEEEAVALEQRAVEERMKGENAQDSNAAQADDAPTLEDYESIFHRIKEATGVSDVNEVIQKFLMQGETRENLVSLAKELEETKLSSVTKQSKWPVVDDLEISAAQANARHERARAKYEKSCQLLVELQAGLEHLYEKLMSATNAHPHPSREMRAAQPTVEQMVQASLQKLEYLVPRTEEVLKREQKRLREEAEKQAQQETRHSQHTGVSKTPDHDEVLQDAAESQDADASFSPDANLPLLMANQESKDASGINPPGTELAASPPGDELGDDEVKADMGADEGVDLPPAGMQGDARGTESDASSALEAPFSSDDPSGPLGSVTGQAEGQETPQGGAGQGGAPPETLCATFEDGMHASQSSSATPSDSLGDKNSPRSSDEKDEVPLLSPRRLTQEDPQPIEALSERAETAEVTSENLQPEDRNPVSHTGREMPLQFDPNQENGDYPRSADEGSEIAERIACATSAPAEVAKPAANPKAEDLPESRGFTAPNFEGAEVTVEDERPVGNTERNYEQEEEGVTRENCEREDRQSSMSDIQAPEGVSATSSENHEYSQQRETNRNSSSTPRDAITDADSRMEDPGDTVPGVEDSAGIETPEGTGCDSLPAPFPSEHLESETNEVARVPASDAPNPSEVTSSEDSLPATGHEAAGKAGATPPVGLDCVQRGPEGECEDEPKLEDEDGTRCHQVEHQDAAAAVEATCNVESHCSQTPESSGVPLASSSERGAEDEAISAPTELGHESNSRAALADEQQKGDPSSPLPSNLQECEAGRDSVCGEQAKPPNSPSDSQSSEQTPRFAESLNHELTLQDNEEALAGTLAPPAADTGEIVPVVATRAGDASPSSIEATHTDVALVEAATTRLDTAHRRADDGHDCGGSEVLQGEEANGGPGGDRQRAQSDEQRSQMTA</sequence>
<feature type="compositionally biased region" description="Basic and acidic residues" evidence="2">
    <location>
        <begin position="637"/>
        <end position="648"/>
    </location>
</feature>
<dbReference type="PANTHER" id="PTHR46518:SF1">
    <property type="entry name" value="OUTER DYNEIN ARM-DOCKING COMPLEX SUBUNIT 3"/>
    <property type="match status" value="1"/>
</dbReference>
<dbReference type="OrthoDB" id="330988at2759"/>
<feature type="region of interest" description="Disordered" evidence="2">
    <location>
        <begin position="406"/>
        <end position="432"/>
    </location>
</feature>
<feature type="compositionally biased region" description="Low complexity" evidence="2">
    <location>
        <begin position="576"/>
        <end position="586"/>
    </location>
</feature>
<dbReference type="VEuPathDB" id="ToxoDB:BESB_031310"/>
<feature type="region of interest" description="Disordered" evidence="2">
    <location>
        <begin position="460"/>
        <end position="903"/>
    </location>
</feature>
<feature type="compositionally biased region" description="Acidic residues" evidence="2">
    <location>
        <begin position="887"/>
        <end position="899"/>
    </location>
</feature>
<dbReference type="GO" id="GO:0035253">
    <property type="term" value="C:ciliary rootlet"/>
    <property type="evidence" value="ECO:0007669"/>
    <property type="project" value="TreeGrafter"/>
</dbReference>
<feature type="compositionally biased region" description="Basic and acidic residues" evidence="2">
    <location>
        <begin position="766"/>
        <end position="777"/>
    </location>
</feature>
<evidence type="ECO:0000313" key="4">
    <source>
        <dbReference type="Proteomes" id="UP000224006"/>
    </source>
</evidence>
<feature type="compositionally biased region" description="Basic and acidic residues" evidence="2">
    <location>
        <begin position="1081"/>
        <end position="1093"/>
    </location>
</feature>
<evidence type="ECO:0000256" key="2">
    <source>
        <dbReference type="SAM" id="MobiDB-lite"/>
    </source>
</evidence>
<dbReference type="STRING" id="94643.A0A2A9M6J7"/>
<feature type="region of interest" description="Disordered" evidence="2">
    <location>
        <begin position="919"/>
        <end position="1068"/>
    </location>
</feature>
<reference evidence="3 4" key="1">
    <citation type="submission" date="2017-09" db="EMBL/GenBank/DDBJ databases">
        <title>Genome sequencing of Besnoitia besnoiti strain Bb-Ger1.</title>
        <authorList>
            <person name="Schares G."/>
            <person name="Venepally P."/>
            <person name="Lorenzi H.A."/>
        </authorList>
    </citation>
    <scope>NUCLEOTIDE SEQUENCE [LARGE SCALE GENOMIC DNA]</scope>
    <source>
        <strain evidence="3 4">Bb-Ger1</strain>
    </source>
</reference>
<gene>
    <name evidence="3" type="ORF">BESB_031310</name>
</gene>
<feature type="region of interest" description="Disordered" evidence="2">
    <location>
        <begin position="1081"/>
        <end position="1125"/>
    </location>
</feature>
<protein>
    <submittedName>
        <fullName evidence="3">Uncharacterized protein</fullName>
    </submittedName>
</protein>
<evidence type="ECO:0000256" key="1">
    <source>
        <dbReference type="SAM" id="Coils"/>
    </source>
</evidence>
<feature type="compositionally biased region" description="Polar residues" evidence="2">
    <location>
        <begin position="920"/>
        <end position="941"/>
    </location>
</feature>
<dbReference type="GO" id="GO:0036064">
    <property type="term" value="C:ciliary basal body"/>
    <property type="evidence" value="ECO:0007669"/>
    <property type="project" value="TreeGrafter"/>
</dbReference>
<dbReference type="RefSeq" id="XP_029215266.1">
    <property type="nucleotide sequence ID" value="XM_029361799.1"/>
</dbReference>
<dbReference type="GO" id="GO:0003341">
    <property type="term" value="P:cilium movement"/>
    <property type="evidence" value="ECO:0007669"/>
    <property type="project" value="InterPro"/>
</dbReference>
<feature type="compositionally biased region" description="Basic and acidic residues" evidence="2">
    <location>
        <begin position="406"/>
        <end position="422"/>
    </location>
</feature>
<feature type="compositionally biased region" description="Basic and acidic residues" evidence="2">
    <location>
        <begin position="1110"/>
        <end position="1125"/>
    </location>
</feature>
<evidence type="ECO:0000313" key="3">
    <source>
        <dbReference type="EMBL" id="PFH31257.1"/>
    </source>
</evidence>
<feature type="compositionally biased region" description="Low complexity" evidence="2">
    <location>
        <begin position="542"/>
        <end position="552"/>
    </location>
</feature>
<feature type="compositionally biased region" description="Basic and acidic residues" evidence="2">
    <location>
        <begin position="587"/>
        <end position="597"/>
    </location>
</feature>
<dbReference type="KEGG" id="bbes:BESB_031310"/>